<dbReference type="SUPFAM" id="SSF57850">
    <property type="entry name" value="RING/U-box"/>
    <property type="match status" value="1"/>
</dbReference>
<dbReference type="RefSeq" id="XP_007377572.1">
    <property type="nucleotide sequence ID" value="XM_007377510.1"/>
</dbReference>
<dbReference type="HOGENOM" id="CLU_2759422_0_0_1"/>
<reference evidence="1 2" key="1">
    <citation type="journal article" date="2011" name="Proc. Natl. Acad. Sci. U.S.A.">
        <title>Comparative genomics of xylose-fermenting fungi for enhanced biofuel production.</title>
        <authorList>
            <person name="Wohlbach D.J."/>
            <person name="Kuo A."/>
            <person name="Sato T.K."/>
            <person name="Potts K.M."/>
            <person name="Salamov A.A."/>
            <person name="LaButti K.M."/>
            <person name="Sun H."/>
            <person name="Clum A."/>
            <person name="Pangilinan J.L."/>
            <person name="Lindquist E.A."/>
            <person name="Lucas S."/>
            <person name="Lapidus A."/>
            <person name="Jin M."/>
            <person name="Gunawan C."/>
            <person name="Balan V."/>
            <person name="Dale B.E."/>
            <person name="Jeffries T.W."/>
            <person name="Zinkel R."/>
            <person name="Barry K.W."/>
            <person name="Grigoriev I.V."/>
            <person name="Gasch A.P."/>
        </authorList>
    </citation>
    <scope>NUCLEOTIDE SEQUENCE [LARGE SCALE GENOMIC DNA]</scope>
    <source>
        <strain evidence="2">NRRL Y-27907 / 11-Y1</strain>
    </source>
</reference>
<sequence length="70" mass="7983">MNGDIMIKLTCDHFAHKSCLSLMFDTDDRTKLPVCGVCQQVTRCMDDNLHDHMVEELEDNMISLPPFAVI</sequence>
<evidence type="ECO:0000313" key="1">
    <source>
        <dbReference type="EMBL" id="EGW30601.1"/>
    </source>
</evidence>
<dbReference type="AlphaFoldDB" id="G3AUP5"/>
<name>G3AUP5_SPAPN</name>
<protein>
    <submittedName>
        <fullName evidence="1">Uncharacterized protein</fullName>
    </submittedName>
</protein>
<gene>
    <name evidence="1" type="ORF">SPAPADRAFT_63441</name>
</gene>
<proteinExistence type="predicted"/>
<dbReference type="KEGG" id="spaa:SPAPADRAFT_63441"/>
<organism evidence="2">
    <name type="scientific">Spathaspora passalidarum (strain NRRL Y-27907 / 11-Y1)</name>
    <dbReference type="NCBI Taxonomy" id="619300"/>
    <lineage>
        <taxon>Eukaryota</taxon>
        <taxon>Fungi</taxon>
        <taxon>Dikarya</taxon>
        <taxon>Ascomycota</taxon>
        <taxon>Saccharomycotina</taxon>
        <taxon>Pichiomycetes</taxon>
        <taxon>Debaryomycetaceae</taxon>
        <taxon>Spathaspora</taxon>
    </lineage>
</organism>
<dbReference type="Proteomes" id="UP000000709">
    <property type="component" value="Unassembled WGS sequence"/>
</dbReference>
<dbReference type="InParanoid" id="G3AUP5"/>
<evidence type="ECO:0000313" key="2">
    <source>
        <dbReference type="Proteomes" id="UP000000709"/>
    </source>
</evidence>
<accession>G3AUP5</accession>
<keyword evidence="2" id="KW-1185">Reference proteome</keyword>
<dbReference type="GeneID" id="18874751"/>
<dbReference type="EMBL" id="GL996505">
    <property type="protein sequence ID" value="EGW30601.1"/>
    <property type="molecule type" value="Genomic_DNA"/>
</dbReference>